<protein>
    <submittedName>
        <fullName evidence="5">Crp/Fnr family transcriptional regulator</fullName>
    </submittedName>
</protein>
<name>A0A3S2VYI7_9BURK</name>
<dbReference type="Pfam" id="PF13545">
    <property type="entry name" value="HTH_Crp_2"/>
    <property type="match status" value="1"/>
</dbReference>
<proteinExistence type="predicted"/>
<dbReference type="Gene3D" id="2.60.120.10">
    <property type="entry name" value="Jelly Rolls"/>
    <property type="match status" value="1"/>
</dbReference>
<keyword evidence="3" id="KW-0804">Transcription</keyword>
<dbReference type="Gene3D" id="1.10.10.10">
    <property type="entry name" value="Winged helix-like DNA-binding domain superfamily/Winged helix DNA-binding domain"/>
    <property type="match status" value="1"/>
</dbReference>
<comment type="caution">
    <text evidence="5">The sequence shown here is derived from an EMBL/GenBank/DDBJ whole genome shotgun (WGS) entry which is preliminary data.</text>
</comment>
<dbReference type="PROSITE" id="PS50042">
    <property type="entry name" value="CNMP_BINDING_3"/>
    <property type="match status" value="1"/>
</dbReference>
<dbReference type="PANTHER" id="PTHR24567:SF68">
    <property type="entry name" value="DNA-BINDING TRANSCRIPTIONAL DUAL REGULATOR CRP"/>
    <property type="match status" value="1"/>
</dbReference>
<dbReference type="Pfam" id="PF00027">
    <property type="entry name" value="cNMP_binding"/>
    <property type="match status" value="1"/>
</dbReference>
<sequence>MIELPGASPLLCELAARGVRYTYRKGRLLIAEGEPGDAIYIILSGRLRAFSVDAVKDREITYGTYGPGEYVGEMSLDGGVRSASVEAEQRSECALVSRVTLLDFIAEQPTFALELLGKVIARARAATVSARQMALNDCYGRLRALLESQAEPTAEGWRMIRRPATHLKLSQQIGCTRAMITRLLNDLERAGYITRSGTGLRLLGALPVRW</sequence>
<dbReference type="InterPro" id="IPR018488">
    <property type="entry name" value="cNMP-bd_CS"/>
</dbReference>
<dbReference type="Proteomes" id="UP000288178">
    <property type="component" value="Unassembled WGS sequence"/>
</dbReference>
<dbReference type="GO" id="GO:0003677">
    <property type="term" value="F:DNA binding"/>
    <property type="evidence" value="ECO:0007669"/>
    <property type="project" value="UniProtKB-KW"/>
</dbReference>
<dbReference type="PROSITE" id="PS00888">
    <property type="entry name" value="CNMP_BINDING_1"/>
    <property type="match status" value="1"/>
</dbReference>
<dbReference type="InterPro" id="IPR012318">
    <property type="entry name" value="HTH_CRP"/>
</dbReference>
<dbReference type="GO" id="GO:0003700">
    <property type="term" value="F:DNA-binding transcription factor activity"/>
    <property type="evidence" value="ECO:0007669"/>
    <property type="project" value="TreeGrafter"/>
</dbReference>
<dbReference type="SMART" id="SM00100">
    <property type="entry name" value="cNMP"/>
    <property type="match status" value="1"/>
</dbReference>
<dbReference type="SUPFAM" id="SSF51206">
    <property type="entry name" value="cAMP-binding domain-like"/>
    <property type="match status" value="1"/>
</dbReference>
<accession>A0A3S2VYI7</accession>
<dbReference type="InterPro" id="IPR036388">
    <property type="entry name" value="WH-like_DNA-bd_sf"/>
</dbReference>
<gene>
    <name evidence="5" type="ORF">ENE75_10340</name>
</gene>
<dbReference type="OrthoDB" id="8565101at2"/>
<evidence type="ECO:0000313" key="5">
    <source>
        <dbReference type="EMBL" id="RVT52800.1"/>
    </source>
</evidence>
<evidence type="ECO:0000259" key="4">
    <source>
        <dbReference type="PROSITE" id="PS50042"/>
    </source>
</evidence>
<organism evidence="5 6">
    <name type="scientific">Rubrivivax albus</name>
    <dbReference type="NCBI Taxonomy" id="2499835"/>
    <lineage>
        <taxon>Bacteria</taxon>
        <taxon>Pseudomonadati</taxon>
        <taxon>Pseudomonadota</taxon>
        <taxon>Betaproteobacteria</taxon>
        <taxon>Burkholderiales</taxon>
        <taxon>Sphaerotilaceae</taxon>
        <taxon>Rubrivivax</taxon>
    </lineage>
</organism>
<dbReference type="InterPro" id="IPR018490">
    <property type="entry name" value="cNMP-bd_dom_sf"/>
</dbReference>
<feature type="domain" description="Cyclic nucleotide-binding" evidence="4">
    <location>
        <begin position="23"/>
        <end position="105"/>
    </location>
</feature>
<dbReference type="InterPro" id="IPR014710">
    <property type="entry name" value="RmlC-like_jellyroll"/>
</dbReference>
<dbReference type="SUPFAM" id="SSF46785">
    <property type="entry name" value="Winged helix' DNA-binding domain"/>
    <property type="match status" value="1"/>
</dbReference>
<dbReference type="PANTHER" id="PTHR24567">
    <property type="entry name" value="CRP FAMILY TRANSCRIPTIONAL REGULATORY PROTEIN"/>
    <property type="match status" value="1"/>
</dbReference>
<dbReference type="EMBL" id="SACT01000002">
    <property type="protein sequence ID" value="RVT52800.1"/>
    <property type="molecule type" value="Genomic_DNA"/>
</dbReference>
<evidence type="ECO:0000313" key="6">
    <source>
        <dbReference type="Proteomes" id="UP000288178"/>
    </source>
</evidence>
<dbReference type="InterPro" id="IPR050397">
    <property type="entry name" value="Env_Response_Regulators"/>
</dbReference>
<dbReference type="RefSeq" id="WP_128198172.1">
    <property type="nucleotide sequence ID" value="NZ_SACT01000002.1"/>
</dbReference>
<evidence type="ECO:0000256" key="3">
    <source>
        <dbReference type="ARBA" id="ARBA00023163"/>
    </source>
</evidence>
<keyword evidence="6" id="KW-1185">Reference proteome</keyword>
<dbReference type="AlphaFoldDB" id="A0A3S2VYI7"/>
<dbReference type="InterPro" id="IPR000595">
    <property type="entry name" value="cNMP-bd_dom"/>
</dbReference>
<dbReference type="GO" id="GO:0005829">
    <property type="term" value="C:cytosol"/>
    <property type="evidence" value="ECO:0007669"/>
    <property type="project" value="TreeGrafter"/>
</dbReference>
<dbReference type="InterPro" id="IPR036390">
    <property type="entry name" value="WH_DNA-bd_sf"/>
</dbReference>
<dbReference type="SMART" id="SM00419">
    <property type="entry name" value="HTH_CRP"/>
    <property type="match status" value="1"/>
</dbReference>
<evidence type="ECO:0000256" key="1">
    <source>
        <dbReference type="ARBA" id="ARBA00023015"/>
    </source>
</evidence>
<keyword evidence="1" id="KW-0805">Transcription regulation</keyword>
<keyword evidence="2" id="KW-0238">DNA-binding</keyword>
<reference evidence="5 6" key="1">
    <citation type="submission" date="2019-01" db="EMBL/GenBank/DDBJ databases">
        <authorList>
            <person name="Chen W.-M."/>
        </authorList>
    </citation>
    <scope>NUCLEOTIDE SEQUENCE [LARGE SCALE GENOMIC DNA]</scope>
    <source>
        <strain evidence="5 6">ICH-3</strain>
    </source>
</reference>
<dbReference type="CDD" id="cd00038">
    <property type="entry name" value="CAP_ED"/>
    <property type="match status" value="1"/>
</dbReference>
<evidence type="ECO:0000256" key="2">
    <source>
        <dbReference type="ARBA" id="ARBA00023125"/>
    </source>
</evidence>